<evidence type="ECO:0000256" key="6">
    <source>
        <dbReference type="ARBA" id="ARBA00037345"/>
    </source>
</evidence>
<dbReference type="PRINTS" id="PR00032">
    <property type="entry name" value="HTHARAC"/>
</dbReference>
<dbReference type="InterPro" id="IPR050204">
    <property type="entry name" value="AraC_XylS_family_regulators"/>
</dbReference>
<dbReference type="InterPro" id="IPR018060">
    <property type="entry name" value="HTH_AraC"/>
</dbReference>
<dbReference type="SUPFAM" id="SSF46689">
    <property type="entry name" value="Homeodomain-like"/>
    <property type="match status" value="1"/>
</dbReference>
<dbReference type="GO" id="GO:0005737">
    <property type="term" value="C:cytoplasm"/>
    <property type="evidence" value="ECO:0007669"/>
    <property type="project" value="UniProtKB-SubCell"/>
</dbReference>
<protein>
    <submittedName>
        <fullName evidence="7">Transcriptional regulator FeaR</fullName>
    </submittedName>
</protein>
<comment type="function">
    <text evidence="6">Regulatory protein of the TOL plasmid xyl operons. XylS activates the xylXYZLTEGFJQKIH operon required for the degradation of toluene, m-xylene and p-xylene.</text>
</comment>
<dbReference type="InterPro" id="IPR035418">
    <property type="entry name" value="AraC-bd_2"/>
</dbReference>
<gene>
    <name evidence="7" type="primary">feaR</name>
    <name evidence="7" type="ORF">IM720_15745</name>
</gene>
<evidence type="ECO:0000256" key="2">
    <source>
        <dbReference type="ARBA" id="ARBA00023015"/>
    </source>
</evidence>
<dbReference type="AlphaFoldDB" id="A0A1B3CRM5"/>
<evidence type="ECO:0000313" key="8">
    <source>
        <dbReference type="Proteomes" id="UP000593833"/>
    </source>
</evidence>
<dbReference type="PANTHER" id="PTHR46796:SF6">
    <property type="entry name" value="ARAC SUBFAMILY"/>
    <property type="match status" value="1"/>
</dbReference>
<reference evidence="7 8" key="1">
    <citation type="submission" date="2020-10" db="EMBL/GenBank/DDBJ databases">
        <title>Complete genome sequence of a novel Pseudomonas fluorescens strain isolated from the flower of kumarahou (Pomaderris kumeraho).</title>
        <authorList>
            <person name="Summers M.C."/>
            <person name="Nowak V."/>
            <person name="Fairhurst M.J."/>
            <person name="Owen J.G."/>
            <person name="Gerth M.L."/>
            <person name="Patrick W.M."/>
        </authorList>
    </citation>
    <scope>NUCLEOTIDE SEQUENCE [LARGE SCALE GENOMIC DNA]</scope>
    <source>
        <strain evidence="7 8">KF1</strain>
    </source>
</reference>
<evidence type="ECO:0000256" key="3">
    <source>
        <dbReference type="ARBA" id="ARBA00023125"/>
    </source>
</evidence>
<dbReference type="Pfam" id="PF14525">
    <property type="entry name" value="AraC_binding_2"/>
    <property type="match status" value="1"/>
</dbReference>
<evidence type="ECO:0000256" key="4">
    <source>
        <dbReference type="ARBA" id="ARBA00023159"/>
    </source>
</evidence>
<dbReference type="GO" id="GO:0009893">
    <property type="term" value="P:positive regulation of metabolic process"/>
    <property type="evidence" value="ECO:0007669"/>
    <property type="project" value="UniProtKB-ARBA"/>
</dbReference>
<dbReference type="EMBL" id="CP063233">
    <property type="protein sequence ID" value="QOU08109.1"/>
    <property type="molecule type" value="Genomic_DNA"/>
</dbReference>
<organism evidence="7 8">
    <name type="scientific">Pseudomonas fluorescens</name>
    <dbReference type="NCBI Taxonomy" id="294"/>
    <lineage>
        <taxon>Bacteria</taxon>
        <taxon>Pseudomonadati</taxon>
        <taxon>Pseudomonadota</taxon>
        <taxon>Gammaproteobacteria</taxon>
        <taxon>Pseudomonadales</taxon>
        <taxon>Pseudomonadaceae</taxon>
        <taxon>Pseudomonas</taxon>
    </lineage>
</organism>
<dbReference type="GO" id="GO:0043565">
    <property type="term" value="F:sequence-specific DNA binding"/>
    <property type="evidence" value="ECO:0007669"/>
    <property type="project" value="InterPro"/>
</dbReference>
<evidence type="ECO:0000256" key="1">
    <source>
        <dbReference type="ARBA" id="ARBA00004496"/>
    </source>
</evidence>
<evidence type="ECO:0000313" key="7">
    <source>
        <dbReference type="EMBL" id="QOU08109.1"/>
    </source>
</evidence>
<keyword evidence="5" id="KW-0804">Transcription</keyword>
<dbReference type="PROSITE" id="PS00041">
    <property type="entry name" value="HTH_ARAC_FAMILY_1"/>
    <property type="match status" value="1"/>
</dbReference>
<sequence length="313" mass="35280">MPALLHACDAFANWNRDLRAVCGNFNTTLSNQHSLFIGSVHGQDVCGLGVAHIRTNAGLISRQRTSGDGDDDRYCFLILQGAGHQRIRQQNRVIELGPDDIALVDSAQAFEIEPQGLVHNISIHLSRDEVSHQLRPEQLFGKLARNSVATHMIRTLARSLGDVELRKDEGGRSDGPALAQALIGLAAAGLRERDERQPGFACVGQDDIYGLATRLVETSLQETELGPEYLARHLNVSVRQLYRLFEQRHESISRYIQQRRLERVAQDLCAQDLRHESITQIAFKWGFVDAAHFSRVFKRHFQHAPRDYRQHAL</sequence>
<dbReference type="NCBIfam" id="NF007243">
    <property type="entry name" value="PRK09685.1"/>
    <property type="match status" value="1"/>
</dbReference>
<evidence type="ECO:0000256" key="5">
    <source>
        <dbReference type="ARBA" id="ARBA00023163"/>
    </source>
</evidence>
<keyword evidence="2" id="KW-0805">Transcription regulation</keyword>
<dbReference type="InterPro" id="IPR020449">
    <property type="entry name" value="Tscrpt_reg_AraC-type_HTH"/>
</dbReference>
<accession>A0A1B3CRM5</accession>
<dbReference type="Gene3D" id="1.10.10.60">
    <property type="entry name" value="Homeodomain-like"/>
    <property type="match status" value="1"/>
</dbReference>
<dbReference type="OrthoDB" id="5740883at2"/>
<dbReference type="InterPro" id="IPR009057">
    <property type="entry name" value="Homeodomain-like_sf"/>
</dbReference>
<proteinExistence type="predicted"/>
<keyword evidence="4" id="KW-0010">Activator</keyword>
<dbReference type="Proteomes" id="UP000593833">
    <property type="component" value="Chromosome"/>
</dbReference>
<dbReference type="PANTHER" id="PTHR46796">
    <property type="entry name" value="HTH-TYPE TRANSCRIPTIONAL ACTIVATOR RHAS-RELATED"/>
    <property type="match status" value="1"/>
</dbReference>
<name>A0A1B3CRM5_PSEFL</name>
<dbReference type="PROSITE" id="PS01124">
    <property type="entry name" value="HTH_ARAC_FAMILY_2"/>
    <property type="match status" value="1"/>
</dbReference>
<keyword evidence="3" id="KW-0238">DNA-binding</keyword>
<dbReference type="Pfam" id="PF12833">
    <property type="entry name" value="HTH_18"/>
    <property type="match status" value="1"/>
</dbReference>
<dbReference type="InterPro" id="IPR018062">
    <property type="entry name" value="HTH_AraC-typ_CS"/>
</dbReference>
<dbReference type="GO" id="GO:0003700">
    <property type="term" value="F:DNA-binding transcription factor activity"/>
    <property type="evidence" value="ECO:0007669"/>
    <property type="project" value="InterPro"/>
</dbReference>
<dbReference type="RefSeq" id="WP_024075338.1">
    <property type="nucleotide sequence ID" value="NZ_CP015637.1"/>
</dbReference>
<comment type="subcellular location">
    <subcellularLocation>
        <location evidence="1">Cytoplasm</location>
    </subcellularLocation>
</comment>
<dbReference type="SMART" id="SM00342">
    <property type="entry name" value="HTH_ARAC"/>
    <property type="match status" value="1"/>
</dbReference>